<accession>A0A5C6F2W6</accession>
<gene>
    <name evidence="3" type="primary">epsH</name>
    <name evidence="3" type="ORF">Poly59_17840</name>
</gene>
<dbReference type="InterPro" id="IPR029044">
    <property type="entry name" value="Nucleotide-diphossugar_trans"/>
</dbReference>
<dbReference type="SUPFAM" id="SSF53448">
    <property type="entry name" value="Nucleotide-diphospho-sugar transferases"/>
    <property type="match status" value="1"/>
</dbReference>
<dbReference type="PANTHER" id="PTHR22916:SF3">
    <property type="entry name" value="UDP-GLCNAC:BETAGAL BETA-1,3-N-ACETYLGLUCOSAMINYLTRANSFERASE-LIKE PROTEIN 1"/>
    <property type="match status" value="1"/>
</dbReference>
<dbReference type="GO" id="GO:0016758">
    <property type="term" value="F:hexosyltransferase activity"/>
    <property type="evidence" value="ECO:0007669"/>
    <property type="project" value="UniProtKB-ARBA"/>
</dbReference>
<organism evidence="3 4">
    <name type="scientific">Rubripirellula reticaptiva</name>
    <dbReference type="NCBI Taxonomy" id="2528013"/>
    <lineage>
        <taxon>Bacteria</taxon>
        <taxon>Pseudomonadati</taxon>
        <taxon>Planctomycetota</taxon>
        <taxon>Planctomycetia</taxon>
        <taxon>Pirellulales</taxon>
        <taxon>Pirellulaceae</taxon>
        <taxon>Rubripirellula</taxon>
    </lineage>
</organism>
<evidence type="ECO:0000313" key="4">
    <source>
        <dbReference type="Proteomes" id="UP000317977"/>
    </source>
</evidence>
<evidence type="ECO:0000259" key="2">
    <source>
        <dbReference type="Pfam" id="PF00535"/>
    </source>
</evidence>
<proteinExistence type="predicted"/>
<protein>
    <submittedName>
        <fullName evidence="3">Putative glycosyltransferase EpsH</fullName>
        <ecNumber evidence="3">2.4.-.-</ecNumber>
    </submittedName>
</protein>
<sequence>MLANGISVVVCCFNSESVLPDTLQHLKLQTTSDDLEWEVVIVDNASTDTTTKIASEFASSFGNTDRLRIVAEPTPGLSNARKAGVFAAKYQYLIFCDDDNHLCPSYVESAYNFLKQNNDVNVVGGTGTAVSAIDLPHWFASFQSAYACGPQASEPGPIGNRYLYGAGMAIRTEYLRDAYASGFEHQLSDRSGQQLSSGGDGEIQEWLSILSPGERYFLPSLTFDHRISEARLSLTYLEQLYVGFGQMLPILQIYRRVKEGYRSAFYLWIRAWVSALAIYVLHLGASKSNDHRQLARKRHRETIRWLFTNRKNFFETVYHICSMHDRTAE</sequence>
<keyword evidence="3" id="KW-0328">Glycosyltransferase</keyword>
<dbReference type="AlphaFoldDB" id="A0A5C6F2W6"/>
<keyword evidence="1" id="KW-1133">Transmembrane helix</keyword>
<dbReference type="EC" id="2.4.-.-" evidence="3"/>
<name>A0A5C6F2W6_9BACT</name>
<dbReference type="CDD" id="cd00761">
    <property type="entry name" value="Glyco_tranf_GTA_type"/>
    <property type="match status" value="1"/>
</dbReference>
<reference evidence="3 4" key="1">
    <citation type="submission" date="2019-02" db="EMBL/GenBank/DDBJ databases">
        <title>Deep-cultivation of Planctomycetes and their phenomic and genomic characterization uncovers novel biology.</title>
        <authorList>
            <person name="Wiegand S."/>
            <person name="Jogler M."/>
            <person name="Boedeker C."/>
            <person name="Pinto D."/>
            <person name="Vollmers J."/>
            <person name="Rivas-Marin E."/>
            <person name="Kohn T."/>
            <person name="Peeters S.H."/>
            <person name="Heuer A."/>
            <person name="Rast P."/>
            <person name="Oberbeckmann S."/>
            <person name="Bunk B."/>
            <person name="Jeske O."/>
            <person name="Meyerdierks A."/>
            <person name="Storesund J.E."/>
            <person name="Kallscheuer N."/>
            <person name="Luecker S."/>
            <person name="Lage O.M."/>
            <person name="Pohl T."/>
            <person name="Merkel B.J."/>
            <person name="Hornburger P."/>
            <person name="Mueller R.-W."/>
            <person name="Bruemmer F."/>
            <person name="Labrenz M."/>
            <person name="Spormann A.M."/>
            <person name="Op Den Camp H."/>
            <person name="Overmann J."/>
            <person name="Amann R."/>
            <person name="Jetten M.S.M."/>
            <person name="Mascher T."/>
            <person name="Medema M.H."/>
            <person name="Devos D.P."/>
            <person name="Kaster A.-K."/>
            <person name="Ovreas L."/>
            <person name="Rohde M."/>
            <person name="Galperin M.Y."/>
            <person name="Jogler C."/>
        </authorList>
    </citation>
    <scope>NUCLEOTIDE SEQUENCE [LARGE SCALE GENOMIC DNA]</scope>
    <source>
        <strain evidence="3 4">Poly59</strain>
    </source>
</reference>
<feature type="domain" description="Glycosyltransferase 2-like" evidence="2">
    <location>
        <begin position="7"/>
        <end position="128"/>
    </location>
</feature>
<dbReference type="RefSeq" id="WP_186776101.1">
    <property type="nucleotide sequence ID" value="NZ_SJPX01000002.1"/>
</dbReference>
<evidence type="ECO:0000256" key="1">
    <source>
        <dbReference type="SAM" id="Phobius"/>
    </source>
</evidence>
<keyword evidence="1" id="KW-0472">Membrane</keyword>
<keyword evidence="1" id="KW-0812">Transmembrane</keyword>
<keyword evidence="4" id="KW-1185">Reference proteome</keyword>
<dbReference type="Gene3D" id="3.90.550.10">
    <property type="entry name" value="Spore Coat Polysaccharide Biosynthesis Protein SpsA, Chain A"/>
    <property type="match status" value="1"/>
</dbReference>
<dbReference type="InterPro" id="IPR001173">
    <property type="entry name" value="Glyco_trans_2-like"/>
</dbReference>
<feature type="transmembrane region" description="Helical" evidence="1">
    <location>
        <begin position="265"/>
        <end position="285"/>
    </location>
</feature>
<comment type="caution">
    <text evidence="3">The sequence shown here is derived from an EMBL/GenBank/DDBJ whole genome shotgun (WGS) entry which is preliminary data.</text>
</comment>
<dbReference type="Pfam" id="PF00535">
    <property type="entry name" value="Glycos_transf_2"/>
    <property type="match status" value="1"/>
</dbReference>
<dbReference type="PANTHER" id="PTHR22916">
    <property type="entry name" value="GLYCOSYLTRANSFERASE"/>
    <property type="match status" value="1"/>
</dbReference>
<evidence type="ECO:0000313" key="3">
    <source>
        <dbReference type="EMBL" id="TWU55485.1"/>
    </source>
</evidence>
<keyword evidence="3" id="KW-0808">Transferase</keyword>
<dbReference type="EMBL" id="SJPX01000002">
    <property type="protein sequence ID" value="TWU55485.1"/>
    <property type="molecule type" value="Genomic_DNA"/>
</dbReference>
<dbReference type="Proteomes" id="UP000317977">
    <property type="component" value="Unassembled WGS sequence"/>
</dbReference>